<dbReference type="InterPro" id="IPR000524">
    <property type="entry name" value="Tscrpt_reg_HTH_GntR"/>
</dbReference>
<dbReference type="InterPro" id="IPR046335">
    <property type="entry name" value="LacI/GalR-like_sensor"/>
</dbReference>
<dbReference type="Proteomes" id="UP000606653">
    <property type="component" value="Unassembled WGS sequence"/>
</dbReference>
<dbReference type="PANTHER" id="PTHR30146:SF150">
    <property type="entry name" value="ARABINOSE METABOLISM TRANSCRIPTIONAL REPRESSOR"/>
    <property type="match status" value="1"/>
</dbReference>
<keyword evidence="2" id="KW-0238">DNA-binding</keyword>
<dbReference type="CDD" id="cd01541">
    <property type="entry name" value="PBP1_AraR"/>
    <property type="match status" value="1"/>
</dbReference>
<proteinExistence type="predicted"/>
<dbReference type="InterPro" id="IPR036388">
    <property type="entry name" value="WH-like_DNA-bd_sf"/>
</dbReference>
<dbReference type="EMBL" id="BMLN01000001">
    <property type="protein sequence ID" value="GGN91671.1"/>
    <property type="molecule type" value="Genomic_DNA"/>
</dbReference>
<dbReference type="PROSITE" id="PS50949">
    <property type="entry name" value="HTH_GNTR"/>
    <property type="match status" value="1"/>
</dbReference>
<dbReference type="RefSeq" id="WP_083923447.1">
    <property type="nucleotide sequence ID" value="NZ_BMLN01000001.1"/>
</dbReference>
<comment type="caution">
    <text evidence="5">The sequence shown here is derived from an EMBL/GenBank/DDBJ whole genome shotgun (WGS) entry which is preliminary data.</text>
</comment>
<dbReference type="CDD" id="cd07377">
    <property type="entry name" value="WHTH_GntR"/>
    <property type="match status" value="1"/>
</dbReference>
<evidence type="ECO:0000256" key="1">
    <source>
        <dbReference type="ARBA" id="ARBA00023015"/>
    </source>
</evidence>
<accession>A0ABQ2KVI5</accession>
<reference evidence="6" key="1">
    <citation type="journal article" date="2019" name="Int. J. Syst. Evol. Microbiol.">
        <title>The Global Catalogue of Microorganisms (GCM) 10K type strain sequencing project: providing services to taxonomists for standard genome sequencing and annotation.</title>
        <authorList>
            <consortium name="The Broad Institute Genomics Platform"/>
            <consortium name="The Broad Institute Genome Sequencing Center for Infectious Disease"/>
            <person name="Wu L."/>
            <person name="Ma J."/>
        </authorList>
    </citation>
    <scope>NUCLEOTIDE SEQUENCE [LARGE SCALE GENOMIC DNA]</scope>
    <source>
        <strain evidence="6">CGMCC 1.6964</strain>
    </source>
</reference>
<evidence type="ECO:0000259" key="4">
    <source>
        <dbReference type="PROSITE" id="PS50949"/>
    </source>
</evidence>
<sequence length="370" mass="41013">MTMGKRLPKYIVLKNELLSWMETGRLSPGSQVPSENEIAEQFSLSRQTVRQAFSELERQGLLERVQGKGTFVRSAGIREEAPQPRTIGIVTTYISDYIFPHIVRGAEAELRSRGYRLLLASTDNDKEKEMECLRLMLSEPLSGLIIEPTKSAEGNPNLPFYLSMQMKNLPFLMINERYRELEVPCLKVDDELGGLTAARYLIAQGHRRIAGFFKTDDLQGVNRLRGFMHAHREAGIMLSPEHVVTYATGQKSELPAKKVRELLASADRPTALVAYNDELAVPLMSIARELGLSVPGDLSVVGFDDSALALAAGVPLTTLTHPKEKMGREAARKLIAMIEGGPSDPNQQSGDILYVPELIERDSAVEPKKA</sequence>
<dbReference type="InterPro" id="IPR028082">
    <property type="entry name" value="Peripla_BP_I"/>
</dbReference>
<dbReference type="InterPro" id="IPR036390">
    <property type="entry name" value="WH_DNA-bd_sf"/>
</dbReference>
<keyword evidence="1" id="KW-0805">Transcription regulation</keyword>
<gene>
    <name evidence="5" type="primary">araR</name>
    <name evidence="5" type="ORF">GCM10010969_03470</name>
</gene>
<dbReference type="SUPFAM" id="SSF53822">
    <property type="entry name" value="Periplasmic binding protein-like I"/>
    <property type="match status" value="1"/>
</dbReference>
<evidence type="ECO:0000256" key="2">
    <source>
        <dbReference type="ARBA" id="ARBA00023125"/>
    </source>
</evidence>
<keyword evidence="3" id="KW-0804">Transcription</keyword>
<evidence type="ECO:0000313" key="5">
    <source>
        <dbReference type="EMBL" id="GGN91671.1"/>
    </source>
</evidence>
<dbReference type="SUPFAM" id="SSF46785">
    <property type="entry name" value="Winged helix' DNA-binding domain"/>
    <property type="match status" value="1"/>
</dbReference>
<dbReference type="InterPro" id="IPR033532">
    <property type="entry name" value="AraR_ligand_bind_dom"/>
</dbReference>
<dbReference type="Pfam" id="PF13377">
    <property type="entry name" value="Peripla_BP_3"/>
    <property type="match status" value="1"/>
</dbReference>
<dbReference type="PRINTS" id="PR00035">
    <property type="entry name" value="HTHGNTR"/>
</dbReference>
<dbReference type="Pfam" id="PF00392">
    <property type="entry name" value="GntR"/>
    <property type="match status" value="1"/>
</dbReference>
<dbReference type="PANTHER" id="PTHR30146">
    <property type="entry name" value="LACI-RELATED TRANSCRIPTIONAL REPRESSOR"/>
    <property type="match status" value="1"/>
</dbReference>
<dbReference type="Gene3D" id="1.10.10.10">
    <property type="entry name" value="Winged helix-like DNA-binding domain superfamily/Winged helix DNA-binding domain"/>
    <property type="match status" value="1"/>
</dbReference>
<organism evidence="5 6">
    <name type="scientific">Saccharibacillus kuerlensis</name>
    <dbReference type="NCBI Taxonomy" id="459527"/>
    <lineage>
        <taxon>Bacteria</taxon>
        <taxon>Bacillati</taxon>
        <taxon>Bacillota</taxon>
        <taxon>Bacilli</taxon>
        <taxon>Bacillales</taxon>
        <taxon>Paenibacillaceae</taxon>
        <taxon>Saccharibacillus</taxon>
    </lineage>
</organism>
<evidence type="ECO:0000256" key="3">
    <source>
        <dbReference type="ARBA" id="ARBA00023163"/>
    </source>
</evidence>
<dbReference type="Gene3D" id="3.40.50.2300">
    <property type="match status" value="2"/>
</dbReference>
<evidence type="ECO:0000313" key="6">
    <source>
        <dbReference type="Proteomes" id="UP000606653"/>
    </source>
</evidence>
<keyword evidence="6" id="KW-1185">Reference proteome</keyword>
<feature type="domain" description="HTH gntR-type" evidence="4">
    <location>
        <begin position="7"/>
        <end position="75"/>
    </location>
</feature>
<name>A0ABQ2KVI5_9BACL</name>
<protein>
    <submittedName>
        <fullName evidence="5">Arabinose metabolism transcriptional repressor</fullName>
    </submittedName>
</protein>
<dbReference type="SMART" id="SM00345">
    <property type="entry name" value="HTH_GNTR"/>
    <property type="match status" value="1"/>
</dbReference>